<dbReference type="SUPFAM" id="SSF53850">
    <property type="entry name" value="Periplasmic binding protein-like II"/>
    <property type="match status" value="1"/>
</dbReference>
<sequence>MAVVREGSFRAAAERLYITQSAISQHIKDLETALGRQLFERGWRGVTLTAHGELLQSYAQRIFALVAEAENALTNLENLPEGRLSIGATPGVGIYLAPDWIGRFRSRYVQFTVALQTGVTAQVVSDILAQRLELGFVEGELDNHHHPRLGICILQEVPQMVIVGTKHAWWHLDEVPLQALADQPFIVRPPNSQSRIWLEQTLRAHGIEPRISAEFDNIESTKRAVAAGTCITILPHYVVQNEIAQGTLHALSIQGNPLRRTLKLIWDQSAHFTPIGRAFLDMLRAEYPPIAKVIGKA</sequence>
<dbReference type="InterPro" id="IPR036388">
    <property type="entry name" value="WH-like_DNA-bd_sf"/>
</dbReference>
<protein>
    <submittedName>
        <fullName evidence="6">LysR family transcriptional regulator</fullName>
    </submittedName>
</protein>
<dbReference type="Gene3D" id="1.10.10.10">
    <property type="entry name" value="Winged helix-like DNA-binding domain superfamily/Winged helix DNA-binding domain"/>
    <property type="match status" value="1"/>
</dbReference>
<dbReference type="EMBL" id="PGTM01000095">
    <property type="protein sequence ID" value="PJF35932.1"/>
    <property type="molecule type" value="Genomic_DNA"/>
</dbReference>
<evidence type="ECO:0000256" key="3">
    <source>
        <dbReference type="ARBA" id="ARBA00023125"/>
    </source>
</evidence>
<dbReference type="FunFam" id="1.10.10.10:FF:000001">
    <property type="entry name" value="LysR family transcriptional regulator"/>
    <property type="match status" value="1"/>
</dbReference>
<keyword evidence="2" id="KW-0805">Transcription regulation</keyword>
<evidence type="ECO:0000256" key="2">
    <source>
        <dbReference type="ARBA" id="ARBA00023015"/>
    </source>
</evidence>
<dbReference type="PRINTS" id="PR00039">
    <property type="entry name" value="HTHLYSR"/>
</dbReference>
<proteinExistence type="inferred from homology"/>
<dbReference type="Pfam" id="PF03466">
    <property type="entry name" value="LysR_substrate"/>
    <property type="match status" value="1"/>
</dbReference>
<feature type="domain" description="HTH lysR-type" evidence="5">
    <location>
        <begin position="1"/>
        <end position="49"/>
    </location>
</feature>
<accession>A0A2M8PEG4</accession>
<dbReference type="InterPro" id="IPR036390">
    <property type="entry name" value="WH_DNA-bd_sf"/>
</dbReference>
<organism evidence="6 7">
    <name type="scientific">Candidatus Thermofonsia Clade 1 bacterium</name>
    <dbReference type="NCBI Taxonomy" id="2364210"/>
    <lineage>
        <taxon>Bacteria</taxon>
        <taxon>Bacillati</taxon>
        <taxon>Chloroflexota</taxon>
        <taxon>Candidatus Thermofontia</taxon>
        <taxon>Candidatus Thermofonsia Clade 1</taxon>
    </lineage>
</organism>
<dbReference type="InterPro" id="IPR000847">
    <property type="entry name" value="LysR_HTH_N"/>
</dbReference>
<reference evidence="6 7" key="1">
    <citation type="submission" date="2017-11" db="EMBL/GenBank/DDBJ databases">
        <title>Evolution of Phototrophy in the Chloroflexi Phylum Driven by Horizontal Gene Transfer.</title>
        <authorList>
            <person name="Ward L.M."/>
            <person name="Hemp J."/>
            <person name="Shih P.M."/>
            <person name="Mcglynn S.E."/>
            <person name="Fischer W."/>
        </authorList>
    </citation>
    <scope>NUCLEOTIDE SEQUENCE [LARGE SCALE GENOMIC DNA]</scope>
    <source>
        <strain evidence="6">JP3_13</strain>
    </source>
</reference>
<evidence type="ECO:0000256" key="4">
    <source>
        <dbReference type="ARBA" id="ARBA00023163"/>
    </source>
</evidence>
<dbReference type="Proteomes" id="UP000229681">
    <property type="component" value="Unassembled WGS sequence"/>
</dbReference>
<evidence type="ECO:0000256" key="1">
    <source>
        <dbReference type="ARBA" id="ARBA00009437"/>
    </source>
</evidence>
<dbReference type="GO" id="GO:0000976">
    <property type="term" value="F:transcription cis-regulatory region binding"/>
    <property type="evidence" value="ECO:0007669"/>
    <property type="project" value="TreeGrafter"/>
</dbReference>
<evidence type="ECO:0000313" key="6">
    <source>
        <dbReference type="EMBL" id="PJF35932.1"/>
    </source>
</evidence>
<dbReference type="PROSITE" id="PS50931">
    <property type="entry name" value="HTH_LYSR"/>
    <property type="match status" value="1"/>
</dbReference>
<dbReference type="AlphaFoldDB" id="A0A2M8PEG4"/>
<gene>
    <name evidence="6" type="ORF">CUN49_08050</name>
</gene>
<name>A0A2M8PEG4_9CHLR</name>
<comment type="caution">
    <text evidence="6">The sequence shown here is derived from an EMBL/GenBank/DDBJ whole genome shotgun (WGS) entry which is preliminary data.</text>
</comment>
<dbReference type="InterPro" id="IPR005119">
    <property type="entry name" value="LysR_subst-bd"/>
</dbReference>
<comment type="similarity">
    <text evidence="1">Belongs to the LysR transcriptional regulatory family.</text>
</comment>
<evidence type="ECO:0000259" key="5">
    <source>
        <dbReference type="PROSITE" id="PS50931"/>
    </source>
</evidence>
<dbReference type="Gene3D" id="3.40.190.290">
    <property type="match status" value="1"/>
</dbReference>
<evidence type="ECO:0000313" key="7">
    <source>
        <dbReference type="Proteomes" id="UP000229681"/>
    </source>
</evidence>
<dbReference type="GO" id="GO:0003700">
    <property type="term" value="F:DNA-binding transcription factor activity"/>
    <property type="evidence" value="ECO:0007669"/>
    <property type="project" value="InterPro"/>
</dbReference>
<keyword evidence="4" id="KW-0804">Transcription</keyword>
<dbReference type="PANTHER" id="PTHR30126">
    <property type="entry name" value="HTH-TYPE TRANSCRIPTIONAL REGULATOR"/>
    <property type="match status" value="1"/>
</dbReference>
<dbReference type="SUPFAM" id="SSF46785">
    <property type="entry name" value="Winged helix' DNA-binding domain"/>
    <property type="match status" value="1"/>
</dbReference>
<dbReference type="PANTHER" id="PTHR30126:SF39">
    <property type="entry name" value="HTH-TYPE TRANSCRIPTIONAL REGULATOR CYSL"/>
    <property type="match status" value="1"/>
</dbReference>
<dbReference type="Pfam" id="PF00126">
    <property type="entry name" value="HTH_1"/>
    <property type="match status" value="1"/>
</dbReference>
<keyword evidence="3" id="KW-0238">DNA-binding</keyword>